<proteinExistence type="predicted"/>
<sequence>MGFQVQPDELARAQAGLRWAEAERNRIGLQVTEMRARLQQRAIDVEVAETRRRLISHLRRRAGHGGLAFLDPDFLTVADRPTIAEAVLEAALTAGGADFCDLQSYEPATATLRLEAQRGFDDDFLAFFGIVGSDRVTACAVAAATREAVLVDDVLRSPIFVDRPTRAAVRAAGTRAVYSYPLLDPYGTLHGVLSLHYRRPSPRHGMPELVAAGAARALFAE</sequence>
<dbReference type="Pfam" id="PF01590">
    <property type="entry name" value="GAF"/>
    <property type="match status" value="1"/>
</dbReference>
<reference evidence="2" key="1">
    <citation type="submission" date="2022-11" db="EMBL/GenBank/DDBJ databases">
        <authorList>
            <person name="Somphong A."/>
            <person name="Phongsopitanun W."/>
        </authorList>
    </citation>
    <scope>NUCLEOTIDE SEQUENCE</scope>
    <source>
        <strain evidence="2">Pm04-4</strain>
    </source>
</reference>
<dbReference type="Proteomes" id="UP001151002">
    <property type="component" value="Unassembled WGS sequence"/>
</dbReference>
<dbReference type="InterPro" id="IPR003018">
    <property type="entry name" value="GAF"/>
</dbReference>
<accession>A0ABT4BAG6</accession>
<dbReference type="InterPro" id="IPR029016">
    <property type="entry name" value="GAF-like_dom_sf"/>
</dbReference>
<evidence type="ECO:0000313" key="2">
    <source>
        <dbReference type="EMBL" id="MCY1143508.1"/>
    </source>
</evidence>
<dbReference type="SUPFAM" id="SSF55781">
    <property type="entry name" value="GAF domain-like"/>
    <property type="match status" value="1"/>
</dbReference>
<dbReference type="Gene3D" id="3.30.450.40">
    <property type="match status" value="1"/>
</dbReference>
<feature type="domain" description="GAF" evidence="1">
    <location>
        <begin position="80"/>
        <end position="200"/>
    </location>
</feature>
<protein>
    <submittedName>
        <fullName evidence="2">GAF domain-containing protein</fullName>
    </submittedName>
</protein>
<organism evidence="2 3">
    <name type="scientific">Paractinoplanes pyxinae</name>
    <dbReference type="NCBI Taxonomy" id="2997416"/>
    <lineage>
        <taxon>Bacteria</taxon>
        <taxon>Bacillati</taxon>
        <taxon>Actinomycetota</taxon>
        <taxon>Actinomycetes</taxon>
        <taxon>Micromonosporales</taxon>
        <taxon>Micromonosporaceae</taxon>
        <taxon>Paractinoplanes</taxon>
    </lineage>
</organism>
<name>A0ABT4BAG6_9ACTN</name>
<gene>
    <name evidence="2" type="ORF">OWR29_36380</name>
</gene>
<evidence type="ECO:0000313" key="3">
    <source>
        <dbReference type="Proteomes" id="UP001151002"/>
    </source>
</evidence>
<keyword evidence="3" id="KW-1185">Reference proteome</keyword>
<dbReference type="RefSeq" id="WP_267568027.1">
    <property type="nucleotide sequence ID" value="NZ_JAPNTZ010000015.1"/>
</dbReference>
<dbReference type="EMBL" id="JAPNTZ010000015">
    <property type="protein sequence ID" value="MCY1143508.1"/>
    <property type="molecule type" value="Genomic_DNA"/>
</dbReference>
<evidence type="ECO:0000259" key="1">
    <source>
        <dbReference type="Pfam" id="PF01590"/>
    </source>
</evidence>
<comment type="caution">
    <text evidence="2">The sequence shown here is derived from an EMBL/GenBank/DDBJ whole genome shotgun (WGS) entry which is preliminary data.</text>
</comment>